<protein>
    <submittedName>
        <fullName evidence="6">DEAD/DEAH box helicase family protein</fullName>
    </submittedName>
</protein>
<dbReference type="PANTHER" id="PTHR11274">
    <property type="entry name" value="RAD25/XP-B DNA REPAIR HELICASE"/>
    <property type="match status" value="1"/>
</dbReference>
<reference evidence="6 7" key="1">
    <citation type="submission" date="2021-03" db="EMBL/GenBank/DDBJ databases">
        <title>Pseudidiomarina terrestris, a new bacterium isolated from saline soil.</title>
        <authorList>
            <person name="Galisteo C."/>
            <person name="De La Haba R."/>
            <person name="Sanchez-Porro C."/>
            <person name="Ventosa A."/>
        </authorList>
    </citation>
    <scope>NUCLEOTIDE SEQUENCE [LARGE SCALE GENOMIC DNA]</scope>
    <source>
        <strain evidence="6 7">1APP75-32.1</strain>
    </source>
</reference>
<dbReference type="InterPro" id="IPR001650">
    <property type="entry name" value="Helicase_C-like"/>
</dbReference>
<evidence type="ECO:0000313" key="7">
    <source>
        <dbReference type="Proteomes" id="UP001169492"/>
    </source>
</evidence>
<evidence type="ECO:0000259" key="5">
    <source>
        <dbReference type="PROSITE" id="PS51192"/>
    </source>
</evidence>
<keyword evidence="1" id="KW-0547">Nucleotide-binding</keyword>
<dbReference type="RefSeq" id="WP_301774662.1">
    <property type="nucleotide sequence ID" value="NZ_JAGGJB010000004.1"/>
</dbReference>
<keyword evidence="4" id="KW-0067">ATP-binding</keyword>
<keyword evidence="3 6" id="KW-0347">Helicase</keyword>
<dbReference type="EMBL" id="JAGGJB010000004">
    <property type="protein sequence ID" value="MDN7124868.1"/>
    <property type="molecule type" value="Genomic_DNA"/>
</dbReference>
<sequence>MTLTLNEREIINELSPVYFPNELDIAKRLFLPIAQASDSFDCMSGYFSSHVLAELAGPLAILFKKPSSSGRFLISPCLSESDQKALLEAYSQGESIYEFLVDEEEINQDKFKNSTLEVMKFLIARKRLDIRIVLMKKGMMHAKIWNFNTPWGKVVIHGSGNATKSGLMTNFEQLVFSREWESDSSRAIVKAYEERFSSFWDGNREDAYTLRLNDRTVSDILKKVAASITDTQYQKLVEDLGKYMEDNPESTRLKIPSWLSYRDGDYRHQGEAVDAWLANSCRGTLEIATGGGKTLTSLVCASLGLKDQEAAILIIAVPTLPLIKQWADDVRNFSVEPLDTEGMGTQKLVQHLRKLIKEHEILPKHSVVIITHDNLKNENVQAILRKYKSKVMLIGDEAHNLGSASFVDDPPENIEFRLALSATPIRQYDPEGTEKLLKYFGDVVYQFPLEEAIGKCLVPFEYVAHKVFLNEEEATRWIELTEKINRLRWSDDTNTKKVVEQLQIRRRAISEAASQKITVFSKEVSKLSDRVHSLAFCTDKNPVQLDAVNLVLKDQGFIYHQITGIETSNKTLMKSLIDSYKIGNIDILTSKRVLDEGFNIPPIKTAFFLASSGTVRTWVQRLGRVLRKSEDTGKEKAVIHDFIVFPPGNSPDYGSLIGGELKRMQWFMNLALKNSSLNKAMTISDSLLSIKEKI</sequence>
<evidence type="ECO:0000256" key="3">
    <source>
        <dbReference type="ARBA" id="ARBA00022806"/>
    </source>
</evidence>
<evidence type="ECO:0000313" key="6">
    <source>
        <dbReference type="EMBL" id="MDN7124868.1"/>
    </source>
</evidence>
<dbReference type="InterPro" id="IPR027417">
    <property type="entry name" value="P-loop_NTPase"/>
</dbReference>
<name>A0AAW7R0Q2_9GAMM</name>
<accession>A0AAW7R0Q2</accession>
<gene>
    <name evidence="6" type="ORF">J6I90_08235</name>
</gene>
<evidence type="ECO:0000256" key="4">
    <source>
        <dbReference type="ARBA" id="ARBA00022840"/>
    </source>
</evidence>
<dbReference type="InterPro" id="IPR014001">
    <property type="entry name" value="Helicase_ATP-bd"/>
</dbReference>
<dbReference type="GO" id="GO:0016787">
    <property type="term" value="F:hydrolase activity"/>
    <property type="evidence" value="ECO:0007669"/>
    <property type="project" value="UniProtKB-KW"/>
</dbReference>
<dbReference type="GO" id="GO:0005524">
    <property type="term" value="F:ATP binding"/>
    <property type="evidence" value="ECO:0007669"/>
    <property type="project" value="UniProtKB-KW"/>
</dbReference>
<dbReference type="Pfam" id="PF13091">
    <property type="entry name" value="PLDc_2"/>
    <property type="match status" value="1"/>
</dbReference>
<dbReference type="Gene3D" id="3.40.50.300">
    <property type="entry name" value="P-loop containing nucleotide triphosphate hydrolases"/>
    <property type="match status" value="2"/>
</dbReference>
<keyword evidence="2" id="KW-0378">Hydrolase</keyword>
<organism evidence="6 7">
    <name type="scientific">Pseudidiomarina terrestris</name>
    <dbReference type="NCBI Taxonomy" id="2820060"/>
    <lineage>
        <taxon>Bacteria</taxon>
        <taxon>Pseudomonadati</taxon>
        <taxon>Pseudomonadota</taxon>
        <taxon>Gammaproteobacteria</taxon>
        <taxon>Alteromonadales</taxon>
        <taxon>Idiomarinaceae</taxon>
        <taxon>Pseudidiomarina</taxon>
    </lineage>
</organism>
<dbReference type="PROSITE" id="PS51192">
    <property type="entry name" value="HELICASE_ATP_BIND_1"/>
    <property type="match status" value="1"/>
</dbReference>
<comment type="caution">
    <text evidence="6">The sequence shown here is derived from an EMBL/GenBank/DDBJ whole genome shotgun (WGS) entry which is preliminary data.</text>
</comment>
<feature type="domain" description="Helicase ATP-binding" evidence="5">
    <location>
        <begin position="274"/>
        <end position="442"/>
    </location>
</feature>
<dbReference type="InterPro" id="IPR025202">
    <property type="entry name" value="PLD-like_dom"/>
</dbReference>
<dbReference type="Proteomes" id="UP001169492">
    <property type="component" value="Unassembled WGS sequence"/>
</dbReference>
<dbReference type="InterPro" id="IPR006935">
    <property type="entry name" value="Helicase/UvrB_N"/>
</dbReference>
<dbReference type="GO" id="GO:0004386">
    <property type="term" value="F:helicase activity"/>
    <property type="evidence" value="ECO:0007669"/>
    <property type="project" value="UniProtKB-KW"/>
</dbReference>
<dbReference type="Pfam" id="PF00271">
    <property type="entry name" value="Helicase_C"/>
    <property type="match status" value="1"/>
</dbReference>
<dbReference type="PANTHER" id="PTHR11274:SF0">
    <property type="entry name" value="GENERAL TRANSCRIPTION AND DNA REPAIR FACTOR IIH HELICASE SUBUNIT XPB"/>
    <property type="match status" value="1"/>
</dbReference>
<dbReference type="Gene3D" id="3.30.870.10">
    <property type="entry name" value="Endonuclease Chain A"/>
    <property type="match status" value="1"/>
</dbReference>
<proteinExistence type="predicted"/>
<dbReference type="SMART" id="SM00487">
    <property type="entry name" value="DEXDc"/>
    <property type="match status" value="1"/>
</dbReference>
<dbReference type="Pfam" id="PF04851">
    <property type="entry name" value="ResIII"/>
    <property type="match status" value="1"/>
</dbReference>
<evidence type="ECO:0000256" key="2">
    <source>
        <dbReference type="ARBA" id="ARBA00022801"/>
    </source>
</evidence>
<dbReference type="SUPFAM" id="SSF52540">
    <property type="entry name" value="P-loop containing nucleoside triphosphate hydrolases"/>
    <property type="match status" value="1"/>
</dbReference>
<dbReference type="InterPro" id="IPR050615">
    <property type="entry name" value="ATP-dep_DNA_Helicase"/>
</dbReference>
<evidence type="ECO:0000256" key="1">
    <source>
        <dbReference type="ARBA" id="ARBA00022741"/>
    </source>
</evidence>
<dbReference type="GO" id="GO:0003677">
    <property type="term" value="F:DNA binding"/>
    <property type="evidence" value="ECO:0007669"/>
    <property type="project" value="InterPro"/>
</dbReference>
<dbReference type="AlphaFoldDB" id="A0AAW7R0Q2"/>